<dbReference type="GO" id="GO:0016020">
    <property type="term" value="C:membrane"/>
    <property type="evidence" value="ECO:0007669"/>
    <property type="project" value="TreeGrafter"/>
</dbReference>
<gene>
    <name evidence="3" type="ORF">BJG266_LOCUS14795</name>
    <name evidence="4" type="ORF">QVE165_LOCUS39442</name>
</gene>
<reference evidence="3" key="1">
    <citation type="submission" date="2021-02" db="EMBL/GenBank/DDBJ databases">
        <authorList>
            <person name="Nowell W R."/>
        </authorList>
    </citation>
    <scope>NUCLEOTIDE SEQUENCE</scope>
</reference>
<evidence type="ECO:0000313" key="4">
    <source>
        <dbReference type="EMBL" id="CAF1438366.1"/>
    </source>
</evidence>
<keyword evidence="5" id="KW-1185">Reference proteome</keyword>
<feature type="transmembrane region" description="Helical" evidence="1">
    <location>
        <begin position="37"/>
        <end position="59"/>
    </location>
</feature>
<feature type="transmembrane region" description="Helical" evidence="1">
    <location>
        <begin position="126"/>
        <end position="150"/>
    </location>
</feature>
<proteinExistence type="predicted"/>
<dbReference type="PANTHER" id="PTHR28358:SF1">
    <property type="entry name" value="TRANSMEMBRANE PROTEIN 127"/>
    <property type="match status" value="1"/>
</dbReference>
<dbReference type="InterPro" id="IPR033331">
    <property type="entry name" value="TMEM127"/>
</dbReference>
<dbReference type="PANTHER" id="PTHR28358">
    <property type="entry name" value="TRANSMEMBRANE PROTEIN 127"/>
    <property type="match status" value="1"/>
</dbReference>
<dbReference type="GO" id="GO:0008285">
    <property type="term" value="P:negative regulation of cell population proliferation"/>
    <property type="evidence" value="ECO:0007669"/>
    <property type="project" value="InterPro"/>
</dbReference>
<evidence type="ECO:0000259" key="2">
    <source>
        <dbReference type="Pfam" id="PF20517"/>
    </source>
</evidence>
<dbReference type="InterPro" id="IPR046795">
    <property type="entry name" value="TMEM127_TM"/>
</dbReference>
<dbReference type="Gene3D" id="1.20.140.150">
    <property type="match status" value="1"/>
</dbReference>
<dbReference type="AlphaFoldDB" id="A0A814FG99"/>
<keyword evidence="1" id="KW-1133">Transmembrane helix</keyword>
<dbReference type="Proteomes" id="UP000663832">
    <property type="component" value="Unassembled WGS sequence"/>
</dbReference>
<accession>A0A814FG99</accession>
<sequence length="284" mass="32842">MSPINYTRFFSRLRSYVISSRNSNQENLIRNKHERNYASAVCSMFAVAILAVSLSDYRWFWLRGGLCSSKFIGLNMFFAVGKLYVIQAPVPWNPSAPMNDIYQFKPNDYIELIGCVDTHSILILRLMITFICLAIVLSTIGFLLDVLGPIRYGLKFIRRHAFLHILSVILCTIVLGLCFYVSELIYDIQDKTRVKFGKKIEVQFDIAYYLVVISNGLLLFAIACALLRKYPTYDEEHFHRLIDDWSRHEQPLFIERTLPATISTIPISNEPPPEYYSEEDLLVL</sequence>
<keyword evidence="1" id="KW-0812">Transmembrane</keyword>
<dbReference type="OrthoDB" id="10030622at2759"/>
<dbReference type="Pfam" id="PF20517">
    <property type="entry name" value="TMEM127"/>
    <property type="match status" value="1"/>
</dbReference>
<dbReference type="EMBL" id="CAJNOM010000438">
    <property type="protein sequence ID" value="CAF1438366.1"/>
    <property type="molecule type" value="Genomic_DNA"/>
</dbReference>
<evidence type="ECO:0000313" key="6">
    <source>
        <dbReference type="Proteomes" id="UP000663877"/>
    </source>
</evidence>
<feature type="domain" description="Transmembrane protein 127 transmembrane region" evidence="2">
    <location>
        <begin position="115"/>
        <end position="227"/>
    </location>
</feature>
<keyword evidence="1" id="KW-0472">Membrane</keyword>
<evidence type="ECO:0000256" key="1">
    <source>
        <dbReference type="SAM" id="Phobius"/>
    </source>
</evidence>
<feature type="transmembrane region" description="Helical" evidence="1">
    <location>
        <begin position="162"/>
        <end position="186"/>
    </location>
</feature>
<dbReference type="EMBL" id="CAJNOI010000063">
    <property type="protein sequence ID" value="CAF0979609.1"/>
    <property type="molecule type" value="Genomic_DNA"/>
</dbReference>
<evidence type="ECO:0000313" key="5">
    <source>
        <dbReference type="Proteomes" id="UP000663832"/>
    </source>
</evidence>
<organism evidence="3 6">
    <name type="scientific">Adineta steineri</name>
    <dbReference type="NCBI Taxonomy" id="433720"/>
    <lineage>
        <taxon>Eukaryota</taxon>
        <taxon>Metazoa</taxon>
        <taxon>Spiralia</taxon>
        <taxon>Gnathifera</taxon>
        <taxon>Rotifera</taxon>
        <taxon>Eurotatoria</taxon>
        <taxon>Bdelloidea</taxon>
        <taxon>Adinetida</taxon>
        <taxon>Adinetidae</taxon>
        <taxon>Adineta</taxon>
    </lineage>
</organism>
<comment type="caution">
    <text evidence="3">The sequence shown here is derived from an EMBL/GenBank/DDBJ whole genome shotgun (WGS) entry which is preliminary data.</text>
</comment>
<name>A0A814FG99_9BILA</name>
<feature type="transmembrane region" description="Helical" evidence="1">
    <location>
        <begin position="206"/>
        <end position="227"/>
    </location>
</feature>
<dbReference type="Proteomes" id="UP000663877">
    <property type="component" value="Unassembled WGS sequence"/>
</dbReference>
<evidence type="ECO:0000313" key="3">
    <source>
        <dbReference type="EMBL" id="CAF0979609.1"/>
    </source>
</evidence>
<protein>
    <recommendedName>
        <fullName evidence="2">Transmembrane protein 127 transmembrane region domain-containing protein</fullName>
    </recommendedName>
</protein>
<dbReference type="GO" id="GO:0032007">
    <property type="term" value="P:negative regulation of TOR signaling"/>
    <property type="evidence" value="ECO:0007669"/>
    <property type="project" value="InterPro"/>
</dbReference>